<evidence type="ECO:0000313" key="10">
    <source>
        <dbReference type="Proteomes" id="UP000029733"/>
    </source>
</evidence>
<dbReference type="Gene3D" id="3.40.50.300">
    <property type="entry name" value="P-loop containing nucleotide triphosphate hydrolases"/>
    <property type="match status" value="1"/>
</dbReference>
<evidence type="ECO:0000256" key="2">
    <source>
        <dbReference type="ARBA" id="ARBA00022741"/>
    </source>
</evidence>
<sequence length="742" mass="84262">MKLIKEFENLEQFVAKNDLKSLVAGICDENGNELSVPTSKELAKWLEDNNDKGKKLKLGIVGRVKAGKSSLLNAIFFSGKDILPKAATPMTAALTLLSYDENFSASAEFFTQEDIEALKQEHSIYEKELREKIEAKFQELKGKATSQNSQKSDDELRESAQTSIEREMRKTTLYASFEQYEKIKQSMLGVNDLKAEIMTSSLEELQDILKDYVGESGKYMPFTKATTLNLNIDSLKDIQIIDSPGINDPIVSREERTKKLLKDCDAVFLISPAGQFLSAEDLSLLDRISDKEGIAEFTIIASQADNQLFGSAKDKANGVLSEASEYNRQDLSAHLKKTMLDFKAQRSSQSVKNTCDKLANSPVILSSAACFSMLESFDNKASWDSNLQKIWDNLNEDYKDYFSDASSAKENLKLIANIDKVKERLDEVRANKKQILETKKNEYLQAKIKTLADYTKGIEQIINDRIEELNSKDLEQISKQISELKKKKADTTVFVDDAYDDLCADFITDLKDELKSSKKSYFKEGKGSIKDNKDTGTESYEASTSKWYKFWTWGRTERKTREFQIIYAGDVRNALEEMISNLQDLLNDEIKKRSRTWKSALLSKLVSVLREHLGDDNIDTASIVRIIKNIINSLPKPDVDYSDALPSDLHKSGKLTEYAAERFIDDATEFVSDFSSEVEEDIRELCSKLETNLKKIKIADEIFKGYEAELSKLENELKNKKLSLDKYDKMLKDLENIAKEVR</sequence>
<dbReference type="Proteomes" id="UP000029733">
    <property type="component" value="Unassembled WGS sequence"/>
</dbReference>
<dbReference type="InterPro" id="IPR027417">
    <property type="entry name" value="P-loop_NTPase"/>
</dbReference>
<name>A0A4U8T838_9HELI</name>
<dbReference type="SUPFAM" id="SSF52540">
    <property type="entry name" value="P-loop containing nucleoside triphosphate hydrolases"/>
    <property type="match status" value="1"/>
</dbReference>
<evidence type="ECO:0000256" key="5">
    <source>
        <dbReference type="ARBA" id="ARBA00023136"/>
    </source>
</evidence>
<comment type="caution">
    <text evidence="9">The sequence shown here is derived from an EMBL/GenBank/DDBJ whole genome shotgun (WGS) entry which is preliminary data.</text>
</comment>
<feature type="coiled-coil region" evidence="6">
    <location>
        <begin position="411"/>
        <end position="442"/>
    </location>
</feature>
<keyword evidence="10" id="KW-1185">Reference proteome</keyword>
<keyword evidence="4" id="KW-0342">GTP-binding</keyword>
<proteinExistence type="predicted"/>
<dbReference type="EMBL" id="JRPR02000007">
    <property type="protein sequence ID" value="TLD95753.1"/>
    <property type="molecule type" value="Genomic_DNA"/>
</dbReference>
<evidence type="ECO:0000256" key="3">
    <source>
        <dbReference type="ARBA" id="ARBA00022801"/>
    </source>
</evidence>
<feature type="domain" description="Dynamin N-terminal" evidence="8">
    <location>
        <begin position="59"/>
        <end position="297"/>
    </location>
</feature>
<evidence type="ECO:0000259" key="8">
    <source>
        <dbReference type="Pfam" id="PF00350"/>
    </source>
</evidence>
<gene>
    <name evidence="9" type="ORF">LS71_007885</name>
</gene>
<keyword evidence="6" id="KW-0175">Coiled coil</keyword>
<evidence type="ECO:0000256" key="4">
    <source>
        <dbReference type="ARBA" id="ARBA00023134"/>
    </source>
</evidence>
<evidence type="ECO:0000256" key="7">
    <source>
        <dbReference type="SAM" id="MobiDB-lite"/>
    </source>
</evidence>
<dbReference type="Pfam" id="PF00350">
    <property type="entry name" value="Dynamin_N"/>
    <property type="match status" value="1"/>
</dbReference>
<reference evidence="9 10" key="1">
    <citation type="journal article" date="2014" name="Genome Announc.">
        <title>Draft genome sequences of eight enterohepatic helicobacter species isolated from both laboratory and wild rodents.</title>
        <authorList>
            <person name="Sheh A."/>
            <person name="Shen Z."/>
            <person name="Fox J.G."/>
        </authorList>
    </citation>
    <scope>NUCLEOTIDE SEQUENCE [LARGE SCALE GENOMIC DNA]</scope>
    <source>
        <strain evidence="9 10">MIT 09-6949</strain>
    </source>
</reference>
<dbReference type="PANTHER" id="PTHR10465">
    <property type="entry name" value="TRANSMEMBRANE GTPASE FZO1"/>
    <property type="match status" value="1"/>
</dbReference>
<dbReference type="OrthoDB" id="1100581at2"/>
<protein>
    <recommendedName>
        <fullName evidence="8">Dynamin N-terminal domain-containing protein</fullName>
    </recommendedName>
</protein>
<keyword evidence="5" id="KW-0472">Membrane</keyword>
<evidence type="ECO:0000256" key="1">
    <source>
        <dbReference type="ARBA" id="ARBA00004370"/>
    </source>
</evidence>
<evidence type="ECO:0000256" key="6">
    <source>
        <dbReference type="SAM" id="Coils"/>
    </source>
</evidence>
<feature type="coiled-coil region" evidence="6">
    <location>
        <begin position="696"/>
        <end position="737"/>
    </location>
</feature>
<dbReference type="RefSeq" id="WP_034353259.1">
    <property type="nucleotide sequence ID" value="NZ_JRPR02000007.1"/>
</dbReference>
<dbReference type="InterPro" id="IPR027094">
    <property type="entry name" value="Mitofusin_fam"/>
</dbReference>
<comment type="subcellular location">
    <subcellularLocation>
        <location evidence="1">Membrane</location>
    </subcellularLocation>
</comment>
<dbReference type="GO" id="GO:0016020">
    <property type="term" value="C:membrane"/>
    <property type="evidence" value="ECO:0007669"/>
    <property type="project" value="UniProtKB-SubCell"/>
</dbReference>
<feature type="region of interest" description="Disordered" evidence="7">
    <location>
        <begin position="140"/>
        <end position="162"/>
    </location>
</feature>
<dbReference type="GO" id="GO:0005525">
    <property type="term" value="F:GTP binding"/>
    <property type="evidence" value="ECO:0007669"/>
    <property type="project" value="UniProtKB-KW"/>
</dbReference>
<accession>A0A4U8T838</accession>
<dbReference type="STRING" id="1677920.LS71_02620"/>
<dbReference type="GO" id="GO:0003924">
    <property type="term" value="F:GTPase activity"/>
    <property type="evidence" value="ECO:0007669"/>
    <property type="project" value="InterPro"/>
</dbReference>
<keyword evidence="2" id="KW-0547">Nucleotide-binding</keyword>
<dbReference type="PANTHER" id="PTHR10465:SF0">
    <property type="entry name" value="SARCALUMENIN"/>
    <property type="match status" value="1"/>
</dbReference>
<feature type="compositionally biased region" description="Basic and acidic residues" evidence="7">
    <location>
        <begin position="151"/>
        <end position="162"/>
    </location>
</feature>
<evidence type="ECO:0000313" key="9">
    <source>
        <dbReference type="EMBL" id="TLD95753.1"/>
    </source>
</evidence>
<keyword evidence="3" id="KW-0378">Hydrolase</keyword>
<dbReference type="AlphaFoldDB" id="A0A4U8T838"/>
<organism evidence="9 10">
    <name type="scientific">Helicobacter jaachi</name>
    <dbReference type="NCBI Taxonomy" id="1677920"/>
    <lineage>
        <taxon>Bacteria</taxon>
        <taxon>Pseudomonadati</taxon>
        <taxon>Campylobacterota</taxon>
        <taxon>Epsilonproteobacteria</taxon>
        <taxon>Campylobacterales</taxon>
        <taxon>Helicobacteraceae</taxon>
        <taxon>Helicobacter</taxon>
    </lineage>
</organism>
<dbReference type="InterPro" id="IPR045063">
    <property type="entry name" value="Dynamin_N"/>
</dbReference>